<evidence type="ECO:0000256" key="6">
    <source>
        <dbReference type="SAM" id="MobiDB-lite"/>
    </source>
</evidence>
<dbReference type="SMART" id="SM00356">
    <property type="entry name" value="ZnF_C3H1"/>
    <property type="match status" value="5"/>
</dbReference>
<dbReference type="PROSITE" id="PS50103">
    <property type="entry name" value="ZF_C3H1"/>
    <property type="match status" value="5"/>
</dbReference>
<keyword evidence="9" id="KW-1185">Reference proteome</keyword>
<evidence type="ECO:0000256" key="2">
    <source>
        <dbReference type="ARBA" id="ARBA00022771"/>
    </source>
</evidence>
<gene>
    <name evidence="8" type="ORF">ES332_A11G043700v1</name>
</gene>
<feature type="compositionally biased region" description="Acidic residues" evidence="6">
    <location>
        <begin position="110"/>
        <end position="123"/>
    </location>
</feature>
<evidence type="ECO:0000256" key="1">
    <source>
        <dbReference type="ARBA" id="ARBA00022723"/>
    </source>
</evidence>
<feature type="domain" description="C3H1-type" evidence="7">
    <location>
        <begin position="232"/>
        <end position="260"/>
    </location>
</feature>
<dbReference type="InterPro" id="IPR050974">
    <property type="entry name" value="Plant_ZF_CCCH"/>
</dbReference>
<feature type="domain" description="C3H1-type" evidence="7">
    <location>
        <begin position="417"/>
        <end position="445"/>
    </location>
</feature>
<feature type="domain" description="C3H1-type" evidence="7">
    <location>
        <begin position="371"/>
        <end position="399"/>
    </location>
</feature>
<feature type="compositionally biased region" description="Basic and acidic residues" evidence="6">
    <location>
        <begin position="86"/>
        <end position="97"/>
    </location>
</feature>
<keyword evidence="1 5" id="KW-0479">Metal-binding</keyword>
<feature type="zinc finger region" description="C3H1-type" evidence="5">
    <location>
        <begin position="232"/>
        <end position="260"/>
    </location>
</feature>
<feature type="zinc finger region" description="C3H1-type" evidence="5">
    <location>
        <begin position="371"/>
        <end position="399"/>
    </location>
</feature>
<feature type="region of interest" description="Disordered" evidence="6">
    <location>
        <begin position="449"/>
        <end position="486"/>
    </location>
</feature>
<dbReference type="Proteomes" id="UP000322667">
    <property type="component" value="Chromosome A11"/>
</dbReference>
<dbReference type="PANTHER" id="PTHR12506">
    <property type="entry name" value="PROTEIN PHOSPHATASE RELATED"/>
    <property type="match status" value="1"/>
</dbReference>
<evidence type="ECO:0000256" key="3">
    <source>
        <dbReference type="ARBA" id="ARBA00022833"/>
    </source>
</evidence>
<dbReference type="PANTHER" id="PTHR12506:SF20">
    <property type="entry name" value="ZINC FINGER CCCH DOMAIN-CONTAINING PROTEIN 67"/>
    <property type="match status" value="1"/>
</dbReference>
<dbReference type="InterPro" id="IPR000571">
    <property type="entry name" value="Znf_CCCH"/>
</dbReference>
<reference evidence="8 9" key="1">
    <citation type="submission" date="2019-07" db="EMBL/GenBank/DDBJ databases">
        <title>WGS assembly of Gossypium tomentosum.</title>
        <authorList>
            <person name="Chen Z.J."/>
            <person name="Sreedasyam A."/>
            <person name="Ando A."/>
            <person name="Song Q."/>
            <person name="De L."/>
            <person name="Hulse-Kemp A."/>
            <person name="Ding M."/>
            <person name="Ye W."/>
            <person name="Kirkbride R."/>
            <person name="Jenkins J."/>
            <person name="Plott C."/>
            <person name="Lovell J."/>
            <person name="Lin Y.-M."/>
            <person name="Vaughn R."/>
            <person name="Liu B."/>
            <person name="Li W."/>
            <person name="Simpson S."/>
            <person name="Scheffler B."/>
            <person name="Saski C."/>
            <person name="Grover C."/>
            <person name="Hu G."/>
            <person name="Conover J."/>
            <person name="Carlson J."/>
            <person name="Shu S."/>
            <person name="Boston L."/>
            <person name="Williams M."/>
            <person name="Peterson D."/>
            <person name="Mcgee K."/>
            <person name="Jones D."/>
            <person name="Wendel J."/>
            <person name="Stelly D."/>
            <person name="Grimwood J."/>
            <person name="Schmutz J."/>
        </authorList>
    </citation>
    <scope>NUCLEOTIDE SEQUENCE [LARGE SCALE GENOMIC DNA]</scope>
    <source>
        <strain evidence="8">7179.01</strain>
    </source>
</reference>
<feature type="domain" description="C3H1-type" evidence="7">
    <location>
        <begin position="186"/>
        <end position="214"/>
    </location>
</feature>
<dbReference type="EMBL" id="CM017620">
    <property type="protein sequence ID" value="TYH99110.1"/>
    <property type="molecule type" value="Genomic_DNA"/>
</dbReference>
<feature type="compositionally biased region" description="Polar residues" evidence="6">
    <location>
        <begin position="1"/>
        <end position="21"/>
    </location>
</feature>
<evidence type="ECO:0000259" key="7">
    <source>
        <dbReference type="PROSITE" id="PS50103"/>
    </source>
</evidence>
<feature type="zinc finger region" description="C3H1-type" evidence="5">
    <location>
        <begin position="139"/>
        <end position="167"/>
    </location>
</feature>
<dbReference type="Pfam" id="PF00642">
    <property type="entry name" value="zf-CCCH"/>
    <property type="match status" value="5"/>
</dbReference>
<dbReference type="Gene3D" id="4.10.1000.10">
    <property type="entry name" value="Zinc finger, CCCH-type"/>
    <property type="match status" value="2"/>
</dbReference>
<feature type="compositionally biased region" description="Basic and acidic residues" evidence="6">
    <location>
        <begin position="124"/>
        <end position="135"/>
    </location>
</feature>
<dbReference type="GO" id="GO:0008270">
    <property type="term" value="F:zinc ion binding"/>
    <property type="evidence" value="ECO:0007669"/>
    <property type="project" value="UniProtKB-KW"/>
</dbReference>
<keyword evidence="4" id="KW-0238">DNA-binding</keyword>
<evidence type="ECO:0000256" key="5">
    <source>
        <dbReference type="PROSITE-ProRule" id="PRU00723"/>
    </source>
</evidence>
<feature type="domain" description="C3H1-type" evidence="7">
    <location>
        <begin position="139"/>
        <end position="167"/>
    </location>
</feature>
<proteinExistence type="predicted"/>
<feature type="compositionally biased region" description="Polar residues" evidence="6">
    <location>
        <begin position="472"/>
        <end position="486"/>
    </location>
</feature>
<dbReference type="AlphaFoldDB" id="A0A5D2N5C4"/>
<evidence type="ECO:0000313" key="8">
    <source>
        <dbReference type="EMBL" id="TYH99110.1"/>
    </source>
</evidence>
<dbReference type="Gene3D" id="2.30.30.1190">
    <property type="match status" value="1"/>
</dbReference>
<organism evidence="8 9">
    <name type="scientific">Gossypium tomentosum</name>
    <name type="common">Hawaiian cotton</name>
    <name type="synonym">Gossypium sandvicense</name>
    <dbReference type="NCBI Taxonomy" id="34277"/>
    <lineage>
        <taxon>Eukaryota</taxon>
        <taxon>Viridiplantae</taxon>
        <taxon>Streptophyta</taxon>
        <taxon>Embryophyta</taxon>
        <taxon>Tracheophyta</taxon>
        <taxon>Spermatophyta</taxon>
        <taxon>Magnoliopsida</taxon>
        <taxon>eudicotyledons</taxon>
        <taxon>Gunneridae</taxon>
        <taxon>Pentapetalae</taxon>
        <taxon>rosids</taxon>
        <taxon>malvids</taxon>
        <taxon>Malvales</taxon>
        <taxon>Malvaceae</taxon>
        <taxon>Malvoideae</taxon>
        <taxon>Gossypium</taxon>
    </lineage>
</organism>
<dbReference type="InterPro" id="IPR036855">
    <property type="entry name" value="Znf_CCCH_sf"/>
</dbReference>
<accession>A0A5D2N5C4</accession>
<keyword evidence="3 5" id="KW-0862">Zinc</keyword>
<feature type="region of interest" description="Disordered" evidence="6">
    <location>
        <begin position="1"/>
        <end position="135"/>
    </location>
</feature>
<keyword evidence="2 5" id="KW-0863">Zinc-finger</keyword>
<feature type="compositionally biased region" description="Basic and acidic residues" evidence="6">
    <location>
        <begin position="47"/>
        <end position="57"/>
    </location>
</feature>
<evidence type="ECO:0000313" key="9">
    <source>
        <dbReference type="Proteomes" id="UP000322667"/>
    </source>
</evidence>
<feature type="zinc finger region" description="C3H1-type" evidence="5">
    <location>
        <begin position="417"/>
        <end position="445"/>
    </location>
</feature>
<dbReference type="SUPFAM" id="SSF90229">
    <property type="entry name" value="CCCH zinc finger"/>
    <property type="match status" value="5"/>
</dbReference>
<dbReference type="GO" id="GO:0003677">
    <property type="term" value="F:DNA binding"/>
    <property type="evidence" value="ECO:0007669"/>
    <property type="project" value="UniProtKB-KW"/>
</dbReference>
<dbReference type="GO" id="GO:0003729">
    <property type="term" value="F:mRNA binding"/>
    <property type="evidence" value="ECO:0007669"/>
    <property type="project" value="TreeGrafter"/>
</dbReference>
<protein>
    <recommendedName>
        <fullName evidence="7">C3H1-type domain-containing protein</fullName>
    </recommendedName>
</protein>
<sequence length="486" mass="52971">MSQSEEAPISDTTAPADSALNTLGHRSPDSDPTPNPDASPTPSDLNRAAEETGHDESNLEQQLQDLDLKEEEEEEVAAAAAAAAAETKDDGERKGDNDYNEADAGAAGDKEDEEEKNENENDGENGKRFEGVRSHYPVRPDAENCAYYMKTGLCKFGSNCKFNHPVRRKNQGVQEKLKENDESTEKPGQTECKYYLRTGGCKFGKACRYNHSRAKSSTDPILELNFLGLPIRQGEKECPYYMRNGSCKYGANCRFNHPDPTTTGACAPPAAYGNGGSVSSQAASQVNMASWSSPRALNETATATFMPIMFSPTPGVPPPNPEWNGYQATIYPPPERILHPTPAYVMSNPSTETTVYTQNQPQMVVDEFPVRPGQPECSYFLKTGDCKFKSNCKYHHPKNRFAKPAPCALSDKGLPLRPDQSICSHYSRYGICKFGPACKFDHSMQAAPSTAVSELEQPPSFSHSAPLEQTGIAGSNGTDTAVQQPV</sequence>
<feature type="zinc finger region" description="C3H1-type" evidence="5">
    <location>
        <begin position="186"/>
        <end position="214"/>
    </location>
</feature>
<name>A0A5D2N5C4_GOSTO</name>
<evidence type="ECO:0000256" key="4">
    <source>
        <dbReference type="ARBA" id="ARBA00023125"/>
    </source>
</evidence>